<organism evidence="4 5">
    <name type="scientific">Gottfriedia solisilvae</name>
    <dbReference type="NCBI Taxonomy" id="1516104"/>
    <lineage>
        <taxon>Bacteria</taxon>
        <taxon>Bacillati</taxon>
        <taxon>Bacillota</taxon>
        <taxon>Bacilli</taxon>
        <taxon>Bacillales</taxon>
        <taxon>Bacillaceae</taxon>
        <taxon>Gottfriedia</taxon>
    </lineage>
</organism>
<gene>
    <name evidence="4" type="ORF">GCM10007380_17720</name>
</gene>
<keyword evidence="5" id="KW-1185">Reference proteome</keyword>
<comment type="caution">
    <text evidence="4">The sequence shown here is derived from an EMBL/GenBank/DDBJ whole genome shotgun (WGS) entry which is preliminary data.</text>
</comment>
<dbReference type="OrthoDB" id="65827at2"/>
<proteinExistence type="predicted"/>
<protein>
    <recommendedName>
        <fullName evidence="3">Nudix hydrolase domain-containing protein</fullName>
    </recommendedName>
</protein>
<dbReference type="InterPro" id="IPR015797">
    <property type="entry name" value="NUDIX_hydrolase-like_dom_sf"/>
</dbReference>
<dbReference type="Gene3D" id="3.90.79.10">
    <property type="entry name" value="Nucleoside Triphosphate Pyrophosphohydrolase"/>
    <property type="match status" value="1"/>
</dbReference>
<keyword evidence="2" id="KW-0378">Hydrolase</keyword>
<dbReference type="PROSITE" id="PS51462">
    <property type="entry name" value="NUDIX"/>
    <property type="match status" value="1"/>
</dbReference>
<name>A0A8J3EY07_9BACI</name>
<dbReference type="GO" id="GO:0016787">
    <property type="term" value="F:hydrolase activity"/>
    <property type="evidence" value="ECO:0007669"/>
    <property type="project" value="UniProtKB-KW"/>
</dbReference>
<evidence type="ECO:0000259" key="3">
    <source>
        <dbReference type="PROSITE" id="PS51462"/>
    </source>
</evidence>
<evidence type="ECO:0000313" key="4">
    <source>
        <dbReference type="EMBL" id="GGI13399.1"/>
    </source>
</evidence>
<sequence>MYHIRVRACALIIEKDSVLLIEFTDEDGVHFNLPAGGAEPGETIVDAVKREAFEEAGVEVEVGELVFVSENAPHMTGRTHEPHGLSLMFRCYLKEGSIPTMPINPDPNQSGVRWVPLSELNDIVLFPNIKELIIDYAKGQYVNNRLIEEYALKEQLI</sequence>
<dbReference type="InterPro" id="IPR020084">
    <property type="entry name" value="NUDIX_hydrolase_CS"/>
</dbReference>
<feature type="domain" description="Nudix hydrolase" evidence="3">
    <location>
        <begin position="2"/>
        <end position="137"/>
    </location>
</feature>
<dbReference type="AlphaFoldDB" id="A0A8J3EY07"/>
<accession>A0A8J3EY07</accession>
<evidence type="ECO:0000313" key="5">
    <source>
        <dbReference type="Proteomes" id="UP000626244"/>
    </source>
</evidence>
<comment type="cofactor">
    <cofactor evidence="1">
        <name>Mg(2+)</name>
        <dbReference type="ChEBI" id="CHEBI:18420"/>
    </cofactor>
</comment>
<dbReference type="PANTHER" id="PTHR43046:SF14">
    <property type="entry name" value="MUTT_NUDIX FAMILY PROTEIN"/>
    <property type="match status" value="1"/>
</dbReference>
<dbReference type="RefSeq" id="WP_087998160.1">
    <property type="nucleotide sequence ID" value="NZ_BMHB01000001.1"/>
</dbReference>
<dbReference type="Proteomes" id="UP000626244">
    <property type="component" value="Unassembled WGS sequence"/>
</dbReference>
<dbReference type="Pfam" id="PF00293">
    <property type="entry name" value="NUDIX"/>
    <property type="match status" value="1"/>
</dbReference>
<dbReference type="PROSITE" id="PS00893">
    <property type="entry name" value="NUDIX_BOX"/>
    <property type="match status" value="1"/>
</dbReference>
<reference evidence="5" key="1">
    <citation type="journal article" date="2019" name="Int. J. Syst. Evol. Microbiol.">
        <title>The Global Catalogue of Microorganisms (GCM) 10K type strain sequencing project: providing services to taxonomists for standard genome sequencing and annotation.</title>
        <authorList>
            <consortium name="The Broad Institute Genomics Platform"/>
            <consortium name="The Broad Institute Genome Sequencing Center for Infectious Disease"/>
            <person name="Wu L."/>
            <person name="Ma J."/>
        </authorList>
    </citation>
    <scope>NUCLEOTIDE SEQUENCE [LARGE SCALE GENOMIC DNA]</scope>
    <source>
        <strain evidence="5">CGMCC 1.14993</strain>
    </source>
</reference>
<evidence type="ECO:0000256" key="1">
    <source>
        <dbReference type="ARBA" id="ARBA00001946"/>
    </source>
</evidence>
<dbReference type="SUPFAM" id="SSF55811">
    <property type="entry name" value="Nudix"/>
    <property type="match status" value="1"/>
</dbReference>
<dbReference type="PANTHER" id="PTHR43046">
    <property type="entry name" value="GDP-MANNOSE MANNOSYL HYDROLASE"/>
    <property type="match status" value="1"/>
</dbReference>
<dbReference type="EMBL" id="BMHB01000001">
    <property type="protein sequence ID" value="GGI13399.1"/>
    <property type="molecule type" value="Genomic_DNA"/>
</dbReference>
<dbReference type="InterPro" id="IPR000086">
    <property type="entry name" value="NUDIX_hydrolase_dom"/>
</dbReference>
<evidence type="ECO:0000256" key="2">
    <source>
        <dbReference type="ARBA" id="ARBA00022801"/>
    </source>
</evidence>
<dbReference type="CDD" id="cd18880">
    <property type="entry name" value="NUDIX_ADPRase"/>
    <property type="match status" value="1"/>
</dbReference>